<feature type="domain" description="Heterokaryon incompatibility" evidence="1">
    <location>
        <begin position="73"/>
        <end position="216"/>
    </location>
</feature>
<dbReference type="InterPro" id="IPR052895">
    <property type="entry name" value="HetReg/Transcr_Mod"/>
</dbReference>
<dbReference type="InterPro" id="IPR010730">
    <property type="entry name" value="HET"/>
</dbReference>
<evidence type="ECO:0000259" key="1">
    <source>
        <dbReference type="Pfam" id="PF06985"/>
    </source>
</evidence>
<keyword evidence="3" id="KW-1185">Reference proteome</keyword>
<name>A0A7U2FDP4_PHANO</name>
<accession>A0A7U2FDP4</accession>
<dbReference type="Pfam" id="PF06985">
    <property type="entry name" value="HET"/>
    <property type="match status" value="1"/>
</dbReference>
<dbReference type="VEuPathDB" id="FungiDB:JI435_101640"/>
<dbReference type="Proteomes" id="UP000663193">
    <property type="component" value="Chromosome 15"/>
</dbReference>
<evidence type="ECO:0000313" key="3">
    <source>
        <dbReference type="Proteomes" id="UP000663193"/>
    </source>
</evidence>
<dbReference type="PANTHER" id="PTHR24148">
    <property type="entry name" value="ANKYRIN REPEAT DOMAIN-CONTAINING PROTEIN 39 HOMOLOG-RELATED"/>
    <property type="match status" value="1"/>
</dbReference>
<sequence>MFYQDYVYQPIRSETGIRVLLLEPARDYNAQLFVSLQHVQISPYRQDGSRANQDIPSARSSTVSLLATAPVQYEAMSYAWGDQQPTERLTIKGSTPHQNIMIRPNVDTMLRHLRSSTQQRRLWIDALCINQNDLEEKGSQVRFMEEVYRQAKAIVIWLGTPEDEAGTKNTTMRFFQQLVKYGPADGRHEEEQAATWAKLEAFLSRSWFTRRWTIQEALLAKQATILCGSYIINFMVFAKNAFLTAQRQAHLTPSISGALRKLWIMYRLRSAPIPEVRSDPLRLLVDFSTADCMDARDRIYALNAVSNVKVPVSYTETVENVYVSYAEMHISLGSFAVMNCAGATHLSASTVPSWVPDWRCPLVFTPLTTRPVDSAQNDSETKALATPSIDTADGYAILGISGVKVGIVSHIGTKAPYPVWGREILSILLNWYNVFEAGKINLVKHPGNKDDSSSQFVSAITLGCVVQRTTALSPDHPWLRDKHPDFETEVSWLLAHLIAEAREETLNATLQRGDAEVRAQELANIEAAASQVSEGLKSILKSLMLDTADRNAELDIQHDITLIWSFKDPLMKEGWYDRNLEPDEVVEILRRTIAGRTCFWSGDGSFGLGPASMELGDVVVAIPSCPTPYVLRPKLAETAKPEQKSNKWSRTFGRATDDDNEDEYTLVGDCYIHDYAPEDLFQRPKQISRFHIV</sequence>
<gene>
    <name evidence="2" type="ORF">JI435_101640</name>
</gene>
<dbReference type="PANTHER" id="PTHR24148:SF73">
    <property type="entry name" value="HET DOMAIN PROTEIN (AFU_ORTHOLOGUE AFUA_8G01020)"/>
    <property type="match status" value="1"/>
</dbReference>
<protein>
    <recommendedName>
        <fullName evidence="1">Heterokaryon incompatibility domain-containing protein</fullName>
    </recommendedName>
</protein>
<proteinExistence type="predicted"/>
<dbReference type="OrthoDB" id="2157530at2759"/>
<reference evidence="3" key="1">
    <citation type="journal article" date="2021" name="BMC Genomics">
        <title>Chromosome-level genome assembly and manually-curated proteome of model necrotroph Parastagonospora nodorum Sn15 reveals a genome-wide trove of candidate effector homologs, and redundancy of virulence-related functions within an accessory chromosome.</title>
        <authorList>
            <person name="Bertazzoni S."/>
            <person name="Jones D.A.B."/>
            <person name="Phan H.T."/>
            <person name="Tan K.-C."/>
            <person name="Hane J.K."/>
        </authorList>
    </citation>
    <scope>NUCLEOTIDE SEQUENCE [LARGE SCALE GENOMIC DNA]</scope>
    <source>
        <strain evidence="3">SN15 / ATCC MYA-4574 / FGSC 10173)</strain>
    </source>
</reference>
<organism evidence="2 3">
    <name type="scientific">Phaeosphaeria nodorum (strain SN15 / ATCC MYA-4574 / FGSC 10173)</name>
    <name type="common">Glume blotch fungus</name>
    <name type="synonym">Parastagonospora nodorum</name>
    <dbReference type="NCBI Taxonomy" id="321614"/>
    <lineage>
        <taxon>Eukaryota</taxon>
        <taxon>Fungi</taxon>
        <taxon>Dikarya</taxon>
        <taxon>Ascomycota</taxon>
        <taxon>Pezizomycotina</taxon>
        <taxon>Dothideomycetes</taxon>
        <taxon>Pleosporomycetidae</taxon>
        <taxon>Pleosporales</taxon>
        <taxon>Pleosporineae</taxon>
        <taxon>Phaeosphaeriaceae</taxon>
        <taxon>Parastagonospora</taxon>
    </lineage>
</organism>
<dbReference type="AlphaFoldDB" id="A0A7U2FDP4"/>
<dbReference type="EMBL" id="CP069037">
    <property type="protein sequence ID" value="QRD03376.1"/>
    <property type="molecule type" value="Genomic_DNA"/>
</dbReference>
<evidence type="ECO:0000313" key="2">
    <source>
        <dbReference type="EMBL" id="QRD03376.1"/>
    </source>
</evidence>